<dbReference type="Pfam" id="PF07883">
    <property type="entry name" value="Cupin_2"/>
    <property type="match status" value="1"/>
</dbReference>
<evidence type="ECO:0000256" key="1">
    <source>
        <dbReference type="ARBA" id="ARBA00022723"/>
    </source>
</evidence>
<dbReference type="Gene3D" id="2.60.120.10">
    <property type="entry name" value="Jelly Rolls"/>
    <property type="match status" value="1"/>
</dbReference>
<dbReference type="InterPro" id="IPR013096">
    <property type="entry name" value="Cupin_2"/>
</dbReference>
<evidence type="ECO:0000313" key="3">
    <source>
        <dbReference type="EMBL" id="KAB8182959.1"/>
    </source>
</evidence>
<dbReference type="CDD" id="cd02224">
    <property type="entry name" value="cupin_SPO2919-like"/>
    <property type="match status" value="1"/>
</dbReference>
<name>A0A508AMN4_9GAMM</name>
<sequence length="159" mass="17053">MSTNKPTRTAVDIGSLPPRTGSGYPQPFAARVSGRDKRALGDLFGLTAFGINHTRLPPGTASALRHAHSHEDEFVYVLEGHPVLVTDTGETPLAPGMCAGFAAGSGDAHHLVNRGGTDVVYLEIGSRHDDDAVDYPDDDLAGRTVDGQWRYFHKDGQPY</sequence>
<organism evidence="3 4">
    <name type="scientific">Marilutibacter maris</name>
    <dbReference type="NCBI Taxonomy" id="1605891"/>
    <lineage>
        <taxon>Bacteria</taxon>
        <taxon>Pseudomonadati</taxon>
        <taxon>Pseudomonadota</taxon>
        <taxon>Gammaproteobacteria</taxon>
        <taxon>Lysobacterales</taxon>
        <taxon>Lysobacteraceae</taxon>
        <taxon>Marilutibacter</taxon>
    </lineage>
</organism>
<comment type="caution">
    <text evidence="3">The sequence shown here is derived from an EMBL/GenBank/DDBJ whole genome shotgun (WGS) entry which is preliminary data.</text>
</comment>
<dbReference type="PANTHER" id="PTHR35848:SF9">
    <property type="entry name" value="SLL1358 PROTEIN"/>
    <property type="match status" value="1"/>
</dbReference>
<dbReference type="InterPro" id="IPR011051">
    <property type="entry name" value="RmlC_Cupin_sf"/>
</dbReference>
<dbReference type="GO" id="GO:0046872">
    <property type="term" value="F:metal ion binding"/>
    <property type="evidence" value="ECO:0007669"/>
    <property type="project" value="UniProtKB-KW"/>
</dbReference>
<keyword evidence="1" id="KW-0479">Metal-binding</keyword>
<dbReference type="RefSeq" id="WP_141482448.1">
    <property type="nucleotide sequence ID" value="NZ_VICD02000192.1"/>
</dbReference>
<dbReference type="SUPFAM" id="SSF51182">
    <property type="entry name" value="RmlC-like cupins"/>
    <property type="match status" value="1"/>
</dbReference>
<dbReference type="InterPro" id="IPR014710">
    <property type="entry name" value="RmlC-like_jellyroll"/>
</dbReference>
<evidence type="ECO:0000259" key="2">
    <source>
        <dbReference type="Pfam" id="PF07883"/>
    </source>
</evidence>
<dbReference type="InterPro" id="IPR051610">
    <property type="entry name" value="GPI/OXD"/>
</dbReference>
<feature type="domain" description="Cupin type-2" evidence="2">
    <location>
        <begin position="53"/>
        <end position="124"/>
    </location>
</feature>
<dbReference type="PANTHER" id="PTHR35848">
    <property type="entry name" value="OXALATE-BINDING PROTEIN"/>
    <property type="match status" value="1"/>
</dbReference>
<dbReference type="EMBL" id="VICD02000192">
    <property type="protein sequence ID" value="KAB8182959.1"/>
    <property type="molecule type" value="Genomic_DNA"/>
</dbReference>
<gene>
    <name evidence="3" type="ORF">FKV24_011220</name>
</gene>
<reference evidence="3 4" key="1">
    <citation type="submission" date="2019-10" db="EMBL/GenBank/DDBJ databases">
        <title>Lysobacter alkalisoli sp. nov., isolated from saline-alkaline soil.</title>
        <authorList>
            <person name="Sun J.-Q."/>
        </authorList>
    </citation>
    <scope>NUCLEOTIDE SEQUENCE [LARGE SCALE GENOMIC DNA]</scope>
    <source>
        <strain evidence="3 4">KCTC 42381</strain>
    </source>
</reference>
<protein>
    <submittedName>
        <fullName evidence="3">Cupin domain-containing protein</fullName>
    </submittedName>
</protein>
<dbReference type="Proteomes" id="UP000320431">
    <property type="component" value="Unassembled WGS sequence"/>
</dbReference>
<evidence type="ECO:0000313" key="4">
    <source>
        <dbReference type="Proteomes" id="UP000320431"/>
    </source>
</evidence>
<dbReference type="AlphaFoldDB" id="A0A508AMN4"/>
<accession>A0A508AMN4</accession>
<proteinExistence type="predicted"/>